<protein>
    <submittedName>
        <fullName evidence="1">Uncharacterized protein</fullName>
    </submittedName>
</protein>
<name>A0ABS3FUB5_9CYAN</name>
<dbReference type="RefSeq" id="WP_207089197.1">
    <property type="nucleotide sequence ID" value="NZ_JAFLQW010000449.1"/>
</dbReference>
<proteinExistence type="predicted"/>
<organism evidence="1 2">
    <name type="scientific">Phormidium pseudopriestleyi FRX01</name>
    <dbReference type="NCBI Taxonomy" id="1759528"/>
    <lineage>
        <taxon>Bacteria</taxon>
        <taxon>Bacillati</taxon>
        <taxon>Cyanobacteriota</taxon>
        <taxon>Cyanophyceae</taxon>
        <taxon>Oscillatoriophycideae</taxon>
        <taxon>Oscillatoriales</taxon>
        <taxon>Oscillatoriaceae</taxon>
        <taxon>Phormidium</taxon>
    </lineage>
</organism>
<evidence type="ECO:0000313" key="1">
    <source>
        <dbReference type="EMBL" id="MBO0350722.1"/>
    </source>
</evidence>
<evidence type="ECO:0000313" key="2">
    <source>
        <dbReference type="Proteomes" id="UP000664844"/>
    </source>
</evidence>
<dbReference type="Proteomes" id="UP000664844">
    <property type="component" value="Unassembled WGS sequence"/>
</dbReference>
<accession>A0ABS3FUB5</accession>
<reference evidence="1 2" key="1">
    <citation type="submission" date="2021-03" db="EMBL/GenBank/DDBJ databases">
        <title>Metabolic Capacity of the Antarctic Cyanobacterium Phormidium pseudopriestleyi that Sustains Oxygenic Photosynthesis in the Presence of Hydrogen Sulfide.</title>
        <authorList>
            <person name="Lumian J.E."/>
            <person name="Jungblut A.D."/>
            <person name="Dillon M.L."/>
            <person name="Hawes I."/>
            <person name="Doran P.T."/>
            <person name="Mackey T.J."/>
            <person name="Dick G.J."/>
            <person name="Grettenberger C.L."/>
            <person name="Sumner D.Y."/>
        </authorList>
    </citation>
    <scope>NUCLEOTIDE SEQUENCE [LARGE SCALE GENOMIC DNA]</scope>
    <source>
        <strain evidence="1 2">FRX01</strain>
    </source>
</reference>
<dbReference type="EMBL" id="JAFLQW010000449">
    <property type="protein sequence ID" value="MBO0350722.1"/>
    <property type="molecule type" value="Genomic_DNA"/>
</dbReference>
<gene>
    <name evidence="1" type="ORF">J0895_16810</name>
</gene>
<keyword evidence="2" id="KW-1185">Reference proteome</keyword>
<comment type="caution">
    <text evidence="1">The sequence shown here is derived from an EMBL/GenBank/DDBJ whole genome shotgun (WGS) entry which is preliminary data.</text>
</comment>
<sequence>MKTRYEFTQIQEAIAQLDTLDLTNPGGDFQRFEALINYSNGDSIRATFQSKMLLADFLKTLGNN</sequence>